<comment type="caution">
    <text evidence="1">The sequence shown here is derived from an EMBL/GenBank/DDBJ whole genome shotgun (WGS) entry which is preliminary data.</text>
</comment>
<dbReference type="OrthoDB" id="7390251at2"/>
<dbReference type="Proteomes" id="UP000433652">
    <property type="component" value="Unassembled WGS sequence"/>
</dbReference>
<dbReference type="EMBL" id="WTYM01000036">
    <property type="protein sequence ID" value="MXO59592.1"/>
    <property type="molecule type" value="Genomic_DNA"/>
</dbReference>
<reference evidence="1 2" key="1">
    <citation type="submission" date="2019-12" db="EMBL/GenBank/DDBJ databases">
        <title>Genomic-based taxomic classification of the family Erythrobacteraceae.</title>
        <authorList>
            <person name="Xu L."/>
        </authorList>
    </citation>
    <scope>NUCLEOTIDE SEQUENCE [LARGE SCALE GENOMIC DNA]</scope>
    <source>
        <strain evidence="1 2">MCCC 1K01500</strain>
    </source>
</reference>
<proteinExistence type="predicted"/>
<dbReference type="RefSeq" id="WP_159794143.1">
    <property type="nucleotide sequence ID" value="NZ_WTYM01000036.1"/>
</dbReference>
<accession>A0A6I4SZ99</accession>
<gene>
    <name evidence="1" type="ORF">GRI89_08560</name>
</gene>
<dbReference type="AlphaFoldDB" id="A0A6I4SZ99"/>
<evidence type="ECO:0000313" key="1">
    <source>
        <dbReference type="EMBL" id="MXO59592.1"/>
    </source>
</evidence>
<sequence>MDKGPVTESSLESVETTMRDELAQGDSVLSTVAPIMRHLLANEDQALFSDEIVARVHGMLADVARQMLFAQAEVAKAADRAAFAEPRSEALVAELANDPAFLGHLHTLTIEGQLTRKLQNRTGLDPVLSPLLQELVAAKDDAMAAAAMSAIAAQARFMQQLQRMAMPLGELPGDLFHHALIAFRRISEGDEHAKAAERKLRDGFDESLGRIGLLAKLVMRLGKNARRSLDVDTAGLAVFATGLAMAAGQDRDVTVLAFSDRQYARFALALRAAGLKSDALEEQFLYLHPEVSLPENFDHLTSERAAALLAASDLRSGE</sequence>
<evidence type="ECO:0000313" key="2">
    <source>
        <dbReference type="Proteomes" id="UP000433652"/>
    </source>
</evidence>
<protein>
    <submittedName>
        <fullName evidence="1">Uncharacterized protein</fullName>
    </submittedName>
</protein>
<organism evidence="1 2">
    <name type="scientific">Croceibacterium salegens</name>
    <dbReference type="NCBI Taxonomy" id="1737568"/>
    <lineage>
        <taxon>Bacteria</taxon>
        <taxon>Pseudomonadati</taxon>
        <taxon>Pseudomonadota</taxon>
        <taxon>Alphaproteobacteria</taxon>
        <taxon>Sphingomonadales</taxon>
        <taxon>Erythrobacteraceae</taxon>
        <taxon>Croceibacterium</taxon>
    </lineage>
</organism>
<keyword evidence="2" id="KW-1185">Reference proteome</keyword>
<name>A0A6I4SZ99_9SPHN</name>